<dbReference type="Gene3D" id="3.30.70.270">
    <property type="match status" value="1"/>
</dbReference>
<feature type="region of interest" description="Disordered" evidence="2">
    <location>
        <begin position="349"/>
        <end position="368"/>
    </location>
</feature>
<dbReference type="InterPro" id="IPR041577">
    <property type="entry name" value="RT_RNaseH_2"/>
</dbReference>
<feature type="compositionally biased region" description="Polar residues" evidence="2">
    <location>
        <begin position="245"/>
        <end position="264"/>
    </location>
</feature>
<dbReference type="EMBL" id="BPVZ01000017">
    <property type="protein sequence ID" value="GKV01647.1"/>
    <property type="molecule type" value="Genomic_DNA"/>
</dbReference>
<feature type="region of interest" description="Disordered" evidence="2">
    <location>
        <begin position="295"/>
        <end position="314"/>
    </location>
</feature>
<feature type="compositionally biased region" description="Basic residues" evidence="2">
    <location>
        <begin position="353"/>
        <end position="368"/>
    </location>
</feature>
<protein>
    <recommendedName>
        <fullName evidence="3">Reverse transcriptase/retrotransposon-derived protein RNase H-like domain-containing protein</fullName>
    </recommendedName>
</protein>
<feature type="region of interest" description="Disordered" evidence="2">
    <location>
        <begin position="230"/>
        <end position="266"/>
    </location>
</feature>
<dbReference type="PANTHER" id="PTHR33064">
    <property type="entry name" value="POL PROTEIN"/>
    <property type="match status" value="1"/>
</dbReference>
<feature type="coiled-coil region" evidence="1">
    <location>
        <begin position="169"/>
        <end position="210"/>
    </location>
</feature>
<evidence type="ECO:0000313" key="5">
    <source>
        <dbReference type="Proteomes" id="UP001054252"/>
    </source>
</evidence>
<dbReference type="InterPro" id="IPR051320">
    <property type="entry name" value="Viral_Replic_Matur_Polypro"/>
</dbReference>
<dbReference type="InterPro" id="IPR043128">
    <property type="entry name" value="Rev_trsase/Diguanyl_cyclase"/>
</dbReference>
<evidence type="ECO:0000256" key="2">
    <source>
        <dbReference type="SAM" id="MobiDB-lite"/>
    </source>
</evidence>
<dbReference type="Proteomes" id="UP001054252">
    <property type="component" value="Unassembled WGS sequence"/>
</dbReference>
<comment type="caution">
    <text evidence="4">The sequence shown here is derived from an EMBL/GenBank/DDBJ whole genome shotgun (WGS) entry which is preliminary data.</text>
</comment>
<name>A0AAV5ISA0_9ROSI</name>
<evidence type="ECO:0000313" key="4">
    <source>
        <dbReference type="EMBL" id="GKV01647.1"/>
    </source>
</evidence>
<feature type="domain" description="Reverse transcriptase/retrotransposon-derived protein RNase H-like" evidence="3">
    <location>
        <begin position="76"/>
        <end position="156"/>
    </location>
</feature>
<dbReference type="SUPFAM" id="SSF56672">
    <property type="entry name" value="DNA/RNA polymerases"/>
    <property type="match status" value="1"/>
</dbReference>
<dbReference type="Pfam" id="PF17919">
    <property type="entry name" value="RT_RNaseH_2"/>
    <property type="match status" value="1"/>
</dbReference>
<reference evidence="4 5" key="1">
    <citation type="journal article" date="2021" name="Commun. Biol.">
        <title>The genome of Shorea leprosula (Dipterocarpaceae) highlights the ecological relevance of drought in aseasonal tropical rainforests.</title>
        <authorList>
            <person name="Ng K.K.S."/>
            <person name="Kobayashi M.J."/>
            <person name="Fawcett J.A."/>
            <person name="Hatakeyama M."/>
            <person name="Paape T."/>
            <person name="Ng C.H."/>
            <person name="Ang C.C."/>
            <person name="Tnah L.H."/>
            <person name="Lee C.T."/>
            <person name="Nishiyama T."/>
            <person name="Sese J."/>
            <person name="O'Brien M.J."/>
            <person name="Copetti D."/>
            <person name="Mohd Noor M.I."/>
            <person name="Ong R.C."/>
            <person name="Putra M."/>
            <person name="Sireger I.Z."/>
            <person name="Indrioko S."/>
            <person name="Kosugi Y."/>
            <person name="Izuno A."/>
            <person name="Isagi Y."/>
            <person name="Lee S.L."/>
            <person name="Shimizu K.K."/>
        </authorList>
    </citation>
    <scope>NUCLEOTIDE SEQUENCE [LARGE SCALE GENOMIC DNA]</scope>
    <source>
        <strain evidence="4">214</strain>
    </source>
</reference>
<evidence type="ECO:0000256" key="1">
    <source>
        <dbReference type="SAM" id="Coils"/>
    </source>
</evidence>
<dbReference type="PANTHER" id="PTHR33064:SF37">
    <property type="entry name" value="RIBONUCLEASE H"/>
    <property type="match status" value="1"/>
</dbReference>
<sequence>MFQTEIEFLGSTLGKGKILIQEHIFEKISKFKNEFSEVKDVRSFLGLLNVVRDYIPNLSDLVRPLTKKLKKDAFDWTPDDTIRVKKIKALTKNLPPLVIPDKEVQWKVYSDASDERWGGVLAFSENEGKEQVTKFASGTFTGAQLNYSTNEKEFLAEKRISWQIGYPGMDRILRRLMDAEKRVKELTLQNNHLQDENTELHQQVEFLNEILLANDSQSPGDVASQPAIMVKSTSESHEDDKSRSSDSSPEDGTQTSIFHDTLTTGPVEKQDWSRTDLISFDKSIDELIREAQYASTQELHSQPEEISRSYGPYSPKDRQVNILQSSLGQKWADIVEKEEAEALDAKAKEAALKKPRKQKKLKVKKKRQ</sequence>
<evidence type="ECO:0000259" key="3">
    <source>
        <dbReference type="Pfam" id="PF17919"/>
    </source>
</evidence>
<dbReference type="AlphaFoldDB" id="A0AAV5ISA0"/>
<feature type="compositionally biased region" description="Basic and acidic residues" evidence="2">
    <location>
        <begin position="234"/>
        <end position="244"/>
    </location>
</feature>
<proteinExistence type="predicted"/>
<accession>A0AAV5ISA0</accession>
<keyword evidence="1" id="KW-0175">Coiled coil</keyword>
<dbReference type="InterPro" id="IPR043502">
    <property type="entry name" value="DNA/RNA_pol_sf"/>
</dbReference>
<gene>
    <name evidence="4" type="ORF">SLEP1_g14186</name>
</gene>
<keyword evidence="5" id="KW-1185">Reference proteome</keyword>
<organism evidence="4 5">
    <name type="scientific">Rubroshorea leprosula</name>
    <dbReference type="NCBI Taxonomy" id="152421"/>
    <lineage>
        <taxon>Eukaryota</taxon>
        <taxon>Viridiplantae</taxon>
        <taxon>Streptophyta</taxon>
        <taxon>Embryophyta</taxon>
        <taxon>Tracheophyta</taxon>
        <taxon>Spermatophyta</taxon>
        <taxon>Magnoliopsida</taxon>
        <taxon>eudicotyledons</taxon>
        <taxon>Gunneridae</taxon>
        <taxon>Pentapetalae</taxon>
        <taxon>rosids</taxon>
        <taxon>malvids</taxon>
        <taxon>Malvales</taxon>
        <taxon>Dipterocarpaceae</taxon>
        <taxon>Rubroshorea</taxon>
    </lineage>
</organism>